<dbReference type="EMBL" id="CP108110">
    <property type="protein sequence ID" value="WUQ86794.1"/>
    <property type="molecule type" value="Genomic_DNA"/>
</dbReference>
<keyword evidence="2" id="KW-0812">Transmembrane</keyword>
<sequence length="559" mass="59605">MSRHDVTPYPDTEGTEDATSTASTSSSTGSAATAGAATADPGAEPALRIPPRARTLGLTLLCFAVCLAIGLQQWTTAQLGGFDLGIFDQGVRGYAHFGLPISTLKSFHHEFPPGFSLLGDHFSPVIALMAPLYWLWDDPRSLLLGQALCFAAGVPLIRRIAGRCFADADPRTARRAADLAALAYGLGWPLLVASRGGFHEVAFAVPLTLLMLERGMARQYWASALAGLLLCCTKEDMGLAVGAYGLVLLLRARRDPDPARRRPAARWGLGLLLGGPLASAVAIAKLVPAMGGVPGYYWNYQALGEDGGSAVANVLADPTRLLAASFDAPLKPLLLLWIFGTLCALPLRSATVLLAVPLLAERVLSSNPNHWSIARHYDAFLWPILLVAALEVLGRCHGRALTRRLGAAAAALTVAAAVPLGMANLFVPAYWQPKPSEAALLRGAALVPDGASVEADNQAAPRLTARADVVLVDEKPRGREYVLIRADKRSFPFRTDREQAARIELLLAHGYRTVWSEDGVYLLHREGTEPVPGEQVPGPDAVPYQDAVPSDVGHNLFRG</sequence>
<feature type="region of interest" description="Disordered" evidence="1">
    <location>
        <begin position="531"/>
        <end position="559"/>
    </location>
</feature>
<evidence type="ECO:0000313" key="4">
    <source>
        <dbReference type="Proteomes" id="UP001432222"/>
    </source>
</evidence>
<reference evidence="3" key="1">
    <citation type="submission" date="2022-10" db="EMBL/GenBank/DDBJ databases">
        <title>The complete genomes of actinobacterial strains from the NBC collection.</title>
        <authorList>
            <person name="Joergensen T.S."/>
            <person name="Alvarez Arevalo M."/>
            <person name="Sterndorff E.B."/>
            <person name="Faurdal D."/>
            <person name="Vuksanovic O."/>
            <person name="Mourched A.-S."/>
            <person name="Charusanti P."/>
            <person name="Shaw S."/>
            <person name="Blin K."/>
            <person name="Weber T."/>
        </authorList>
    </citation>
    <scope>NUCLEOTIDE SEQUENCE</scope>
    <source>
        <strain evidence="3">NBC_00222</strain>
    </source>
</reference>
<feature type="transmembrane region" description="Helical" evidence="2">
    <location>
        <begin position="267"/>
        <end position="287"/>
    </location>
</feature>
<feature type="transmembrane region" description="Helical" evidence="2">
    <location>
        <begin position="408"/>
        <end position="431"/>
    </location>
</feature>
<evidence type="ECO:0000256" key="1">
    <source>
        <dbReference type="SAM" id="MobiDB-lite"/>
    </source>
</evidence>
<gene>
    <name evidence="3" type="ORF">OHA16_29840</name>
</gene>
<accession>A0ABZ1U9B2</accession>
<keyword evidence="2" id="KW-1133">Transmembrane helix</keyword>
<feature type="region of interest" description="Disordered" evidence="1">
    <location>
        <begin position="1"/>
        <end position="46"/>
    </location>
</feature>
<dbReference type="RefSeq" id="WP_328957382.1">
    <property type="nucleotide sequence ID" value="NZ_CP108110.1"/>
</dbReference>
<dbReference type="InterPro" id="IPR018650">
    <property type="entry name" value="STSV1_Orf64"/>
</dbReference>
<keyword evidence="2" id="KW-0472">Membrane</keyword>
<keyword evidence="4" id="KW-1185">Reference proteome</keyword>
<feature type="compositionally biased region" description="Low complexity" evidence="1">
    <location>
        <begin position="17"/>
        <end position="46"/>
    </location>
</feature>
<feature type="transmembrane region" description="Helical" evidence="2">
    <location>
        <begin position="115"/>
        <end position="136"/>
    </location>
</feature>
<organism evidence="3 4">
    <name type="scientific">Kitasatospora purpeofusca</name>
    <dbReference type="NCBI Taxonomy" id="67352"/>
    <lineage>
        <taxon>Bacteria</taxon>
        <taxon>Bacillati</taxon>
        <taxon>Actinomycetota</taxon>
        <taxon>Actinomycetes</taxon>
        <taxon>Kitasatosporales</taxon>
        <taxon>Streptomycetaceae</taxon>
        <taxon>Kitasatospora</taxon>
    </lineage>
</organism>
<dbReference type="Proteomes" id="UP001432222">
    <property type="component" value="Chromosome"/>
</dbReference>
<feature type="transmembrane region" description="Helical" evidence="2">
    <location>
        <begin position="56"/>
        <end position="74"/>
    </location>
</feature>
<evidence type="ECO:0000313" key="3">
    <source>
        <dbReference type="EMBL" id="WUQ86794.1"/>
    </source>
</evidence>
<evidence type="ECO:0000256" key="2">
    <source>
        <dbReference type="SAM" id="Phobius"/>
    </source>
</evidence>
<protein>
    <submittedName>
        <fullName evidence="3">DUF2079 domain-containing protein</fullName>
    </submittedName>
</protein>
<feature type="transmembrane region" description="Helical" evidence="2">
    <location>
        <begin position="334"/>
        <end position="359"/>
    </location>
</feature>
<name>A0ABZ1U9B2_9ACTN</name>
<dbReference type="Pfam" id="PF09852">
    <property type="entry name" value="DUF2079"/>
    <property type="match status" value="1"/>
</dbReference>
<proteinExistence type="predicted"/>